<evidence type="ECO:0000256" key="6">
    <source>
        <dbReference type="ARBA" id="ARBA00022970"/>
    </source>
</evidence>
<organism evidence="11 12">
    <name type="scientific">Megamonas hypermegale</name>
    <dbReference type="NCBI Taxonomy" id="158847"/>
    <lineage>
        <taxon>Bacteria</taxon>
        <taxon>Bacillati</taxon>
        <taxon>Bacillota</taxon>
        <taxon>Negativicutes</taxon>
        <taxon>Selenomonadales</taxon>
        <taxon>Selenomonadaceae</taxon>
        <taxon>Megamonas</taxon>
    </lineage>
</organism>
<evidence type="ECO:0000256" key="4">
    <source>
        <dbReference type="ARBA" id="ARBA00022475"/>
    </source>
</evidence>
<dbReference type="AlphaFoldDB" id="A0A239TRT7"/>
<keyword evidence="4" id="KW-1003">Cell membrane</keyword>
<evidence type="ECO:0000256" key="7">
    <source>
        <dbReference type="ARBA" id="ARBA00022989"/>
    </source>
</evidence>
<feature type="transmembrane region" description="Helical" evidence="9">
    <location>
        <begin position="276"/>
        <end position="297"/>
    </location>
</feature>
<feature type="transmembrane region" description="Helical" evidence="9">
    <location>
        <begin position="238"/>
        <end position="256"/>
    </location>
</feature>
<evidence type="ECO:0000256" key="5">
    <source>
        <dbReference type="ARBA" id="ARBA00022692"/>
    </source>
</evidence>
<dbReference type="EMBL" id="LT906446">
    <property type="protein sequence ID" value="SNV00225.1"/>
    <property type="molecule type" value="Genomic_DNA"/>
</dbReference>
<feature type="transmembrane region" description="Helical" evidence="9">
    <location>
        <begin position="329"/>
        <end position="351"/>
    </location>
</feature>
<feature type="transmembrane region" description="Helical" evidence="9">
    <location>
        <begin position="357"/>
        <end position="379"/>
    </location>
</feature>
<feature type="transmembrane region" description="Helical" evidence="9">
    <location>
        <begin position="125"/>
        <end position="146"/>
    </location>
</feature>
<evidence type="ECO:0000313" key="11">
    <source>
        <dbReference type="EMBL" id="SNV00225.1"/>
    </source>
</evidence>
<comment type="similarity">
    <text evidence="2">Belongs to the amino acid-polyamine-organocation (APC) superfamily. Amino acid transporter (AAT) (TC 2.A.3.1) family.</text>
</comment>
<feature type="transmembrane region" description="Helical" evidence="9">
    <location>
        <begin position="45"/>
        <end position="63"/>
    </location>
</feature>
<comment type="subcellular location">
    <subcellularLocation>
        <location evidence="1">Cell membrane</location>
        <topology evidence="1">Multi-pass membrane protein</topology>
    </subcellularLocation>
</comment>
<keyword evidence="8 9" id="KW-0472">Membrane</keyword>
<dbReference type="GeneID" id="78507273"/>
<dbReference type="PANTHER" id="PTHR43495:SF4">
    <property type="entry name" value="AROMATIC AMINO ACID TRANSPORT PROTEIN AROP"/>
    <property type="match status" value="1"/>
</dbReference>
<proteinExistence type="inferred from homology"/>
<evidence type="ECO:0000256" key="3">
    <source>
        <dbReference type="ARBA" id="ARBA00022448"/>
    </source>
</evidence>
<sequence>MKNDEHKMKRGLKSRHMQMIALGTSVGTGLFYGSAATIELVGPGIIVSYLLAGAFIFFVMRMLGEMSVHEPVSGSFSYFANKYWNGFAGYLAGWNYWFLYMIAGMAELSATAIYINFWLPDFPQWLTILICMVVIITVNLISVSFYGEAEYWASFIKITAICAMIIFGFYLIFTDMGPFPDNFSNLWKNGGFFPNGAWGFAASLAVVMFSFGGVDLIGITAGEAENPEKTLPRAINEILIRILIFYIGTMVVLMTLSPWQEVGMHGSPFVQIFSNIGIPAAANILNFVVLVASLSAYNGILYGTSRMLYGLSKNGHAPKIFSALSRRGVPMIGILVSAIVGIILVVMTYYFPKTIFMYLLAIVVAGLIISWFIITFTHMKFRIKFTRENRLDELHFKSLWYPYTNYFCILFLIAVVVIMTQIPDMLISIIVLPIWVVFIYLTYIFKVKKQ</sequence>
<dbReference type="Pfam" id="PF00324">
    <property type="entry name" value="AA_permease"/>
    <property type="match status" value="1"/>
</dbReference>
<dbReference type="Proteomes" id="UP000215383">
    <property type="component" value="Chromosome 1"/>
</dbReference>
<feature type="transmembrane region" description="Helical" evidence="9">
    <location>
        <begin position="197"/>
        <end position="217"/>
    </location>
</feature>
<dbReference type="GO" id="GO:0006865">
    <property type="term" value="P:amino acid transport"/>
    <property type="evidence" value="ECO:0007669"/>
    <property type="project" value="UniProtKB-KW"/>
</dbReference>
<dbReference type="Gene3D" id="1.20.1740.10">
    <property type="entry name" value="Amino acid/polyamine transporter I"/>
    <property type="match status" value="1"/>
</dbReference>
<evidence type="ECO:0000256" key="2">
    <source>
        <dbReference type="ARBA" id="ARBA00008583"/>
    </source>
</evidence>
<feature type="transmembrane region" description="Helical" evidence="9">
    <location>
        <begin position="400"/>
        <end position="419"/>
    </location>
</feature>
<dbReference type="GO" id="GO:0005886">
    <property type="term" value="C:plasma membrane"/>
    <property type="evidence" value="ECO:0007669"/>
    <property type="project" value="UniProtKB-SubCell"/>
</dbReference>
<keyword evidence="6" id="KW-0029">Amino-acid transport</keyword>
<keyword evidence="7 9" id="KW-1133">Transmembrane helix</keyword>
<feature type="transmembrane region" description="Helical" evidence="9">
    <location>
        <begin position="97"/>
        <end position="119"/>
    </location>
</feature>
<dbReference type="RefSeq" id="WP_027890342.1">
    <property type="nucleotide sequence ID" value="NZ_JACJJR010000027.1"/>
</dbReference>
<feature type="transmembrane region" description="Helical" evidence="9">
    <location>
        <begin position="158"/>
        <end position="177"/>
    </location>
</feature>
<dbReference type="PANTHER" id="PTHR43495">
    <property type="entry name" value="GABA PERMEASE"/>
    <property type="match status" value="1"/>
</dbReference>
<dbReference type="GO" id="GO:0055085">
    <property type="term" value="P:transmembrane transport"/>
    <property type="evidence" value="ECO:0007669"/>
    <property type="project" value="InterPro"/>
</dbReference>
<accession>A0A239TRT7</accession>
<protein>
    <submittedName>
        <fullName evidence="11">General aromatic amino acid permease</fullName>
    </submittedName>
</protein>
<feature type="transmembrane region" description="Helical" evidence="9">
    <location>
        <begin position="425"/>
        <end position="445"/>
    </location>
</feature>
<evidence type="ECO:0000256" key="8">
    <source>
        <dbReference type="ARBA" id="ARBA00023136"/>
    </source>
</evidence>
<keyword evidence="12" id="KW-1185">Reference proteome</keyword>
<keyword evidence="5 9" id="KW-0812">Transmembrane</keyword>
<gene>
    <name evidence="11" type="primary">aroP_3</name>
    <name evidence="11" type="ORF">SAMEA4364220_01271</name>
</gene>
<dbReference type="FunFam" id="1.20.1740.10:FF:000001">
    <property type="entry name" value="Amino acid permease"/>
    <property type="match status" value="1"/>
</dbReference>
<dbReference type="InterPro" id="IPR004841">
    <property type="entry name" value="AA-permease/SLC12A_dom"/>
</dbReference>
<dbReference type="eggNOG" id="COG1113">
    <property type="taxonomic scope" value="Bacteria"/>
</dbReference>
<reference evidence="11 12" key="1">
    <citation type="submission" date="2017-06" db="EMBL/GenBank/DDBJ databases">
        <authorList>
            <consortium name="Pathogen Informatics"/>
        </authorList>
    </citation>
    <scope>NUCLEOTIDE SEQUENCE [LARGE SCALE GENOMIC DNA]</scope>
    <source>
        <strain evidence="11 12">NCTC10570</strain>
    </source>
</reference>
<evidence type="ECO:0000256" key="9">
    <source>
        <dbReference type="SAM" id="Phobius"/>
    </source>
</evidence>
<dbReference type="PIRSF" id="PIRSF006060">
    <property type="entry name" value="AA_transporter"/>
    <property type="match status" value="1"/>
</dbReference>
<keyword evidence="3" id="KW-0813">Transport</keyword>
<evidence type="ECO:0000259" key="10">
    <source>
        <dbReference type="Pfam" id="PF00324"/>
    </source>
</evidence>
<name>A0A239TRT7_9FIRM</name>
<evidence type="ECO:0000256" key="1">
    <source>
        <dbReference type="ARBA" id="ARBA00004651"/>
    </source>
</evidence>
<evidence type="ECO:0000313" key="12">
    <source>
        <dbReference type="Proteomes" id="UP000215383"/>
    </source>
</evidence>
<feature type="domain" description="Amino acid permease/ SLC12A" evidence="10">
    <location>
        <begin position="16"/>
        <end position="449"/>
    </location>
</feature>